<dbReference type="Gene3D" id="3.30.2080.10">
    <property type="entry name" value="GH92 mannosidase domain"/>
    <property type="match status" value="1"/>
</dbReference>
<keyword evidence="1" id="KW-0812">Transmembrane</keyword>
<name>A0A1G7UP90_CHIFI</name>
<keyword evidence="3" id="KW-0378">Hydrolase</keyword>
<accession>A0A1G7UP90</accession>
<dbReference type="STRING" id="104663.SAMN04488121_104459"/>
<feature type="transmembrane region" description="Helical" evidence="1">
    <location>
        <begin position="22"/>
        <end position="44"/>
    </location>
</feature>
<dbReference type="GO" id="GO:0005829">
    <property type="term" value="C:cytosol"/>
    <property type="evidence" value="ECO:0007669"/>
    <property type="project" value="TreeGrafter"/>
</dbReference>
<evidence type="ECO:0000259" key="2">
    <source>
        <dbReference type="Pfam" id="PF07971"/>
    </source>
</evidence>
<feature type="domain" description="Glycosyl hydrolase family 92" evidence="2">
    <location>
        <begin position="16"/>
        <end position="107"/>
    </location>
</feature>
<reference evidence="3 4" key="1">
    <citation type="submission" date="2016-10" db="EMBL/GenBank/DDBJ databases">
        <authorList>
            <person name="de Groot N.N."/>
        </authorList>
    </citation>
    <scope>NUCLEOTIDE SEQUENCE [LARGE SCALE GENOMIC DNA]</scope>
    <source>
        <strain evidence="3 4">DSM 527</strain>
    </source>
</reference>
<dbReference type="InterPro" id="IPR050883">
    <property type="entry name" value="PNGase"/>
</dbReference>
<dbReference type="PANTHER" id="PTHR12143">
    <property type="entry name" value="PEPTIDE N-GLYCANASE PNGASE -RELATED"/>
    <property type="match status" value="1"/>
</dbReference>
<dbReference type="GO" id="GO:0000224">
    <property type="term" value="F:peptide-N4-(N-acetyl-beta-glucosaminyl)asparagine amidase activity"/>
    <property type="evidence" value="ECO:0007669"/>
    <property type="project" value="TreeGrafter"/>
</dbReference>
<dbReference type="OrthoDB" id="1496178at2"/>
<evidence type="ECO:0000256" key="1">
    <source>
        <dbReference type="SAM" id="Phobius"/>
    </source>
</evidence>
<gene>
    <name evidence="3" type="ORF">SAMN04488121_104459</name>
</gene>
<dbReference type="GO" id="GO:0006516">
    <property type="term" value="P:glycoprotein catabolic process"/>
    <property type="evidence" value="ECO:0007669"/>
    <property type="project" value="TreeGrafter"/>
</dbReference>
<dbReference type="InterPro" id="IPR012939">
    <property type="entry name" value="Glyco_hydro_92"/>
</dbReference>
<proteinExistence type="predicted"/>
<evidence type="ECO:0000313" key="3">
    <source>
        <dbReference type="EMBL" id="SDG49382.1"/>
    </source>
</evidence>
<dbReference type="AlphaFoldDB" id="A0A1G7UP90"/>
<evidence type="ECO:0000313" key="4">
    <source>
        <dbReference type="Proteomes" id="UP000199045"/>
    </source>
</evidence>
<keyword evidence="1" id="KW-1133">Transmembrane helix</keyword>
<dbReference type="Pfam" id="PF07971">
    <property type="entry name" value="Glyco_hydro_92"/>
    <property type="match status" value="1"/>
</dbReference>
<organism evidence="3 4">
    <name type="scientific">Chitinophaga filiformis</name>
    <name type="common">Myxococcus filiformis</name>
    <name type="synonym">Flexibacter filiformis</name>
    <dbReference type="NCBI Taxonomy" id="104663"/>
    <lineage>
        <taxon>Bacteria</taxon>
        <taxon>Pseudomonadati</taxon>
        <taxon>Bacteroidota</taxon>
        <taxon>Chitinophagia</taxon>
        <taxon>Chitinophagales</taxon>
        <taxon>Chitinophagaceae</taxon>
        <taxon>Chitinophaga</taxon>
    </lineage>
</organism>
<dbReference type="EMBL" id="FNBN01000004">
    <property type="protein sequence ID" value="SDG49382.1"/>
    <property type="molecule type" value="Genomic_DNA"/>
</dbReference>
<sequence length="128" mass="14593">MRAVCYIYLGLLLLYDDDAGTLSSWFVLVSGIFPACIGSPVYYLNVPLFESMEWQWLGGKPFSVHVRNFSDRNVYIHEVWLNRKKPDRNWITHAEITSGGKLEIVTGDKPDEKQGLGNKCIAEIGRQQ</sequence>
<keyword evidence="1" id="KW-0472">Membrane</keyword>
<dbReference type="PANTHER" id="PTHR12143:SF43">
    <property type="entry name" value="PUTATIVE-RELATED"/>
    <property type="match status" value="1"/>
</dbReference>
<dbReference type="Proteomes" id="UP000199045">
    <property type="component" value="Unassembled WGS sequence"/>
</dbReference>
<protein>
    <submittedName>
        <fullName evidence="3">Glycosyl hydrolase family 92</fullName>
    </submittedName>
</protein>